<dbReference type="Proteomes" id="UP000054485">
    <property type="component" value="Unassembled WGS sequence"/>
</dbReference>
<evidence type="ECO:0000313" key="1">
    <source>
        <dbReference type="EMBL" id="KIK37963.1"/>
    </source>
</evidence>
<feature type="non-terminal residue" evidence="1">
    <location>
        <position position="76"/>
    </location>
</feature>
<sequence length="76" mass="8474">MAGTSLLSVVEFQLPAEFNKESTQPWHTTLMAAFCVLWVIDLLKETLSGHSAKDFPRVTLLCTTIMMVLNIAMSML</sequence>
<dbReference type="HOGENOM" id="CLU_2661421_0_0_1"/>
<reference evidence="2" key="2">
    <citation type="submission" date="2015-01" db="EMBL/GenBank/DDBJ databases">
        <title>Evolutionary Origins and Diversification of the Mycorrhizal Mutualists.</title>
        <authorList>
            <consortium name="DOE Joint Genome Institute"/>
            <consortium name="Mycorrhizal Genomics Consortium"/>
            <person name="Kohler A."/>
            <person name="Kuo A."/>
            <person name="Nagy L.G."/>
            <person name="Floudas D."/>
            <person name="Copeland A."/>
            <person name="Barry K.W."/>
            <person name="Cichocki N."/>
            <person name="Veneault-Fourrey C."/>
            <person name="LaButti K."/>
            <person name="Lindquist E.A."/>
            <person name="Lipzen A."/>
            <person name="Lundell T."/>
            <person name="Morin E."/>
            <person name="Murat C."/>
            <person name="Riley R."/>
            <person name="Ohm R."/>
            <person name="Sun H."/>
            <person name="Tunlid A."/>
            <person name="Henrissat B."/>
            <person name="Grigoriev I.V."/>
            <person name="Hibbett D.S."/>
            <person name="Martin F."/>
        </authorList>
    </citation>
    <scope>NUCLEOTIDE SEQUENCE [LARGE SCALE GENOMIC DNA]</scope>
    <source>
        <strain evidence="2">UH-Slu-Lm8-n1</strain>
    </source>
</reference>
<dbReference type="AlphaFoldDB" id="A0A0D0B1W2"/>
<protein>
    <submittedName>
        <fullName evidence="1">Unplaced genomic scaffold CY34scaffold_288, whole genome shotgun sequence</fullName>
    </submittedName>
</protein>
<organism evidence="1 2">
    <name type="scientific">Suillus luteus UH-Slu-Lm8-n1</name>
    <dbReference type="NCBI Taxonomy" id="930992"/>
    <lineage>
        <taxon>Eukaryota</taxon>
        <taxon>Fungi</taxon>
        <taxon>Dikarya</taxon>
        <taxon>Basidiomycota</taxon>
        <taxon>Agaricomycotina</taxon>
        <taxon>Agaricomycetes</taxon>
        <taxon>Agaricomycetidae</taxon>
        <taxon>Boletales</taxon>
        <taxon>Suillineae</taxon>
        <taxon>Suillaceae</taxon>
        <taxon>Suillus</taxon>
    </lineage>
</organism>
<dbReference type="InParanoid" id="A0A0D0B1W2"/>
<proteinExistence type="predicted"/>
<evidence type="ECO:0000313" key="2">
    <source>
        <dbReference type="Proteomes" id="UP000054485"/>
    </source>
</evidence>
<gene>
    <name evidence="1" type="ORF">CY34DRAFT_809836</name>
</gene>
<dbReference type="EMBL" id="KN835419">
    <property type="protein sequence ID" value="KIK37963.1"/>
    <property type="molecule type" value="Genomic_DNA"/>
</dbReference>
<reference evidence="1 2" key="1">
    <citation type="submission" date="2014-04" db="EMBL/GenBank/DDBJ databases">
        <authorList>
            <consortium name="DOE Joint Genome Institute"/>
            <person name="Kuo A."/>
            <person name="Ruytinx J."/>
            <person name="Rineau F."/>
            <person name="Colpaert J."/>
            <person name="Kohler A."/>
            <person name="Nagy L.G."/>
            <person name="Floudas D."/>
            <person name="Copeland A."/>
            <person name="Barry K.W."/>
            <person name="Cichocki N."/>
            <person name="Veneault-Fourrey C."/>
            <person name="LaButti K."/>
            <person name="Lindquist E.A."/>
            <person name="Lipzen A."/>
            <person name="Lundell T."/>
            <person name="Morin E."/>
            <person name="Murat C."/>
            <person name="Sun H."/>
            <person name="Tunlid A."/>
            <person name="Henrissat B."/>
            <person name="Grigoriev I.V."/>
            <person name="Hibbett D.S."/>
            <person name="Martin F."/>
            <person name="Nordberg H.P."/>
            <person name="Cantor M.N."/>
            <person name="Hua S.X."/>
        </authorList>
    </citation>
    <scope>NUCLEOTIDE SEQUENCE [LARGE SCALE GENOMIC DNA]</scope>
    <source>
        <strain evidence="1 2">UH-Slu-Lm8-n1</strain>
    </source>
</reference>
<accession>A0A0D0B1W2</accession>
<keyword evidence="2" id="KW-1185">Reference proteome</keyword>
<name>A0A0D0B1W2_9AGAM</name>